<organism evidence="3 4">
    <name type="scientific">Macleaya cordata</name>
    <name type="common">Five-seeded plume-poppy</name>
    <name type="synonym">Bocconia cordata</name>
    <dbReference type="NCBI Taxonomy" id="56857"/>
    <lineage>
        <taxon>Eukaryota</taxon>
        <taxon>Viridiplantae</taxon>
        <taxon>Streptophyta</taxon>
        <taxon>Embryophyta</taxon>
        <taxon>Tracheophyta</taxon>
        <taxon>Spermatophyta</taxon>
        <taxon>Magnoliopsida</taxon>
        <taxon>Ranunculales</taxon>
        <taxon>Papaveraceae</taxon>
        <taxon>Papaveroideae</taxon>
        <taxon>Macleaya</taxon>
    </lineage>
</organism>
<dbReference type="Gene3D" id="1.10.238.10">
    <property type="entry name" value="EF-hand"/>
    <property type="match status" value="1"/>
</dbReference>
<dbReference type="SMART" id="SM00054">
    <property type="entry name" value="EFh"/>
    <property type="match status" value="1"/>
</dbReference>
<reference evidence="3 4" key="1">
    <citation type="journal article" date="2017" name="Mol. Plant">
        <title>The Genome of Medicinal Plant Macleaya cordata Provides New Insights into Benzylisoquinoline Alkaloids Metabolism.</title>
        <authorList>
            <person name="Liu X."/>
            <person name="Liu Y."/>
            <person name="Huang P."/>
            <person name="Ma Y."/>
            <person name="Qing Z."/>
            <person name="Tang Q."/>
            <person name="Cao H."/>
            <person name="Cheng P."/>
            <person name="Zheng Y."/>
            <person name="Yuan Z."/>
            <person name="Zhou Y."/>
            <person name="Liu J."/>
            <person name="Tang Z."/>
            <person name="Zhuo Y."/>
            <person name="Zhang Y."/>
            <person name="Yu L."/>
            <person name="Huang J."/>
            <person name="Yang P."/>
            <person name="Peng Q."/>
            <person name="Zhang J."/>
            <person name="Jiang W."/>
            <person name="Zhang Z."/>
            <person name="Lin K."/>
            <person name="Ro D.K."/>
            <person name="Chen X."/>
            <person name="Xiong X."/>
            <person name="Shang Y."/>
            <person name="Huang S."/>
            <person name="Zeng J."/>
        </authorList>
    </citation>
    <scope>NUCLEOTIDE SEQUENCE [LARGE SCALE GENOMIC DNA]</scope>
    <source>
        <strain evidence="4">cv. BLH2017</strain>
        <tissue evidence="3">Root</tissue>
    </source>
</reference>
<dbReference type="SUPFAM" id="SSF47473">
    <property type="entry name" value="EF-hand"/>
    <property type="match status" value="1"/>
</dbReference>
<dbReference type="EMBL" id="MVGT01001902">
    <property type="protein sequence ID" value="OVA10458.1"/>
    <property type="molecule type" value="Genomic_DNA"/>
</dbReference>
<evidence type="ECO:0000256" key="1">
    <source>
        <dbReference type="ARBA" id="ARBA00022837"/>
    </source>
</evidence>
<dbReference type="Pfam" id="PF13202">
    <property type="entry name" value="EF-hand_5"/>
    <property type="match status" value="2"/>
</dbReference>
<evidence type="ECO:0000313" key="3">
    <source>
        <dbReference type="EMBL" id="OVA10458.1"/>
    </source>
</evidence>
<dbReference type="OrthoDB" id="26525at2759"/>
<dbReference type="PROSITE" id="PS00018">
    <property type="entry name" value="EF_HAND_1"/>
    <property type="match status" value="2"/>
</dbReference>
<dbReference type="InterPro" id="IPR002048">
    <property type="entry name" value="EF_hand_dom"/>
</dbReference>
<comment type="caution">
    <text evidence="3">The sequence shown here is derived from an EMBL/GenBank/DDBJ whole genome shotgun (WGS) entry which is preliminary data.</text>
</comment>
<feature type="domain" description="EF-hand" evidence="2">
    <location>
        <begin position="24"/>
        <end position="59"/>
    </location>
</feature>
<proteinExistence type="predicted"/>
<sequence length="103" mass="11878">MAIKSRSVTTHNRDVHHGANQREMTIDEFKLWLMSFDTDKDGRISKDELRKAIRSVTGWFSACKNTKKGIYADANGDGYIDDEEIYNLLDFAEERLGMKIIAY</sequence>
<dbReference type="PROSITE" id="PS50222">
    <property type="entry name" value="EF_HAND_2"/>
    <property type="match status" value="1"/>
</dbReference>
<dbReference type="OMA" id="KKWVDVS"/>
<accession>A0A200QIV8</accession>
<dbReference type="GO" id="GO:0005509">
    <property type="term" value="F:calcium ion binding"/>
    <property type="evidence" value="ECO:0007669"/>
    <property type="project" value="InterPro"/>
</dbReference>
<gene>
    <name evidence="3" type="ORF">BVC80_8983g31</name>
</gene>
<dbReference type="InterPro" id="IPR018247">
    <property type="entry name" value="EF_Hand_1_Ca_BS"/>
</dbReference>
<dbReference type="AlphaFoldDB" id="A0A200QIV8"/>
<keyword evidence="1" id="KW-0106">Calcium</keyword>
<dbReference type="Proteomes" id="UP000195402">
    <property type="component" value="Unassembled WGS sequence"/>
</dbReference>
<evidence type="ECO:0000313" key="4">
    <source>
        <dbReference type="Proteomes" id="UP000195402"/>
    </source>
</evidence>
<protein>
    <submittedName>
        <fullName evidence="3">EF-hand domain</fullName>
    </submittedName>
</protein>
<name>A0A200QIV8_MACCD</name>
<dbReference type="InParanoid" id="A0A200QIV8"/>
<keyword evidence="4" id="KW-1185">Reference proteome</keyword>
<evidence type="ECO:0000259" key="2">
    <source>
        <dbReference type="PROSITE" id="PS50222"/>
    </source>
</evidence>
<dbReference type="InterPro" id="IPR011992">
    <property type="entry name" value="EF-hand-dom_pair"/>
</dbReference>